<evidence type="ECO:0000256" key="1">
    <source>
        <dbReference type="ARBA" id="ARBA00004141"/>
    </source>
</evidence>
<dbReference type="EMBL" id="CAIX01000019">
    <property type="protein sequence ID" value="CCI41449.1"/>
    <property type="molecule type" value="Genomic_DNA"/>
</dbReference>
<feature type="transmembrane region" description="Helical" evidence="7">
    <location>
        <begin position="141"/>
        <end position="164"/>
    </location>
</feature>
<evidence type="ECO:0000259" key="8">
    <source>
        <dbReference type="PROSITE" id="PS50850"/>
    </source>
</evidence>
<dbReference type="Pfam" id="PF00083">
    <property type="entry name" value="Sugar_tr"/>
    <property type="match status" value="2"/>
</dbReference>
<name>A0A024G577_9STRA</name>
<dbReference type="PROSITE" id="PS50850">
    <property type="entry name" value="MFS"/>
    <property type="match status" value="1"/>
</dbReference>
<organism evidence="9 10">
    <name type="scientific">Albugo candida</name>
    <dbReference type="NCBI Taxonomy" id="65357"/>
    <lineage>
        <taxon>Eukaryota</taxon>
        <taxon>Sar</taxon>
        <taxon>Stramenopiles</taxon>
        <taxon>Oomycota</taxon>
        <taxon>Peronosporomycetes</taxon>
        <taxon>Albuginales</taxon>
        <taxon>Albuginaceae</taxon>
        <taxon>Albugo</taxon>
    </lineage>
</organism>
<dbReference type="OrthoDB" id="6612291at2759"/>
<feature type="transmembrane region" description="Helical" evidence="7">
    <location>
        <begin position="359"/>
        <end position="381"/>
    </location>
</feature>
<dbReference type="InParanoid" id="A0A024G577"/>
<proteinExistence type="inferred from homology"/>
<feature type="domain" description="Major facilitator superfamily (MFS) profile" evidence="8">
    <location>
        <begin position="1"/>
        <end position="388"/>
    </location>
</feature>
<dbReference type="Gene3D" id="1.20.1250.20">
    <property type="entry name" value="MFS general substrate transporter like domains"/>
    <property type="match status" value="2"/>
</dbReference>
<sequence>MDLIQCDWRLAAVLPYIQTTLELSSTQQEITSAMATFSDAISMLFAGVLADTFGRRPTAIVACVFSIIGAIGASLFNPSVTTLMLFRFITGVGNGISILLLPMYISECVDASSRGRLLSCYQLGVSTGCTLPYVYMALDQNWRRCLACGSLPAVYILISFAHVFPESVHWSRIAEVPSTRGSDSLTLTAASELVVGILLAYVNNCIDAPLFYGPQIVASALPSYTRQDANIFGLVSSLIGILAVLVAGYSLVNQYPRRQLYLICLFLVVCCFLVLSVIFAVYSNPVNLVQHQVAIIILLVTFVMLNVVSIVGPGILFVVILSELFHQTPKRATYTSWCTFAMSFFSLVINGTLLTLFDLLGVSITLAGYGCTYALCFAVFYKCLPDSKNRQLI</sequence>
<comment type="caution">
    <text evidence="9">The sequence shown here is derived from an EMBL/GenBank/DDBJ whole genome shotgun (WGS) entry which is preliminary data.</text>
</comment>
<evidence type="ECO:0000256" key="3">
    <source>
        <dbReference type="ARBA" id="ARBA00022448"/>
    </source>
</evidence>
<dbReference type="InterPro" id="IPR020846">
    <property type="entry name" value="MFS_dom"/>
</dbReference>
<evidence type="ECO:0000256" key="5">
    <source>
        <dbReference type="ARBA" id="ARBA00022989"/>
    </source>
</evidence>
<dbReference type="InterPro" id="IPR050814">
    <property type="entry name" value="Myo-inositol_Transporter"/>
</dbReference>
<evidence type="ECO:0000256" key="2">
    <source>
        <dbReference type="ARBA" id="ARBA00010992"/>
    </source>
</evidence>
<keyword evidence="10" id="KW-1185">Reference proteome</keyword>
<evidence type="ECO:0000256" key="7">
    <source>
        <dbReference type="SAM" id="Phobius"/>
    </source>
</evidence>
<dbReference type="STRING" id="65357.A0A024G577"/>
<feature type="transmembrane region" description="Helical" evidence="7">
    <location>
        <begin position="259"/>
        <end position="282"/>
    </location>
</feature>
<keyword evidence="6 7" id="KW-0472">Membrane</keyword>
<evidence type="ECO:0000256" key="4">
    <source>
        <dbReference type="ARBA" id="ARBA00022692"/>
    </source>
</evidence>
<dbReference type="PANTHER" id="PTHR48020">
    <property type="entry name" value="PROTON MYO-INOSITOL COTRANSPORTER"/>
    <property type="match status" value="1"/>
</dbReference>
<dbReference type="GO" id="GO:0016020">
    <property type="term" value="C:membrane"/>
    <property type="evidence" value="ECO:0007669"/>
    <property type="project" value="UniProtKB-SubCell"/>
</dbReference>
<comment type="subcellular location">
    <subcellularLocation>
        <location evidence="1">Membrane</location>
        <topology evidence="1">Multi-pass membrane protein</topology>
    </subcellularLocation>
</comment>
<feature type="transmembrane region" description="Helical" evidence="7">
    <location>
        <begin position="231"/>
        <end position="252"/>
    </location>
</feature>
<reference evidence="9 10" key="1">
    <citation type="submission" date="2012-05" db="EMBL/GenBank/DDBJ databases">
        <title>Recombination and specialization in a pathogen metapopulation.</title>
        <authorList>
            <person name="Gardiner A."/>
            <person name="Kemen E."/>
            <person name="Schultz-Larsen T."/>
            <person name="MacLean D."/>
            <person name="Van Oosterhout C."/>
            <person name="Jones J.D.G."/>
        </authorList>
    </citation>
    <scope>NUCLEOTIDE SEQUENCE [LARGE SCALE GENOMIC DNA]</scope>
    <source>
        <strain evidence="9 10">Ac Nc2</strain>
    </source>
</reference>
<accession>A0A024G577</accession>
<evidence type="ECO:0000256" key="6">
    <source>
        <dbReference type="ARBA" id="ARBA00023136"/>
    </source>
</evidence>
<dbReference type="GO" id="GO:0022857">
    <property type="term" value="F:transmembrane transporter activity"/>
    <property type="evidence" value="ECO:0007669"/>
    <property type="project" value="InterPro"/>
</dbReference>
<dbReference type="SUPFAM" id="SSF103473">
    <property type="entry name" value="MFS general substrate transporter"/>
    <property type="match status" value="1"/>
</dbReference>
<dbReference type="PROSITE" id="PS00217">
    <property type="entry name" value="SUGAR_TRANSPORT_2"/>
    <property type="match status" value="1"/>
</dbReference>
<evidence type="ECO:0000313" key="10">
    <source>
        <dbReference type="Proteomes" id="UP000053237"/>
    </source>
</evidence>
<protein>
    <recommendedName>
        <fullName evidence="8">Major facilitator superfamily (MFS) profile domain-containing protein</fullName>
    </recommendedName>
</protein>
<feature type="transmembrane region" description="Helical" evidence="7">
    <location>
        <begin position="82"/>
        <end position="105"/>
    </location>
</feature>
<dbReference type="InterPro" id="IPR005829">
    <property type="entry name" value="Sugar_transporter_CS"/>
</dbReference>
<feature type="transmembrane region" description="Helical" evidence="7">
    <location>
        <begin position="117"/>
        <end position="135"/>
    </location>
</feature>
<dbReference type="AlphaFoldDB" id="A0A024G577"/>
<keyword evidence="4 7" id="KW-0812">Transmembrane</keyword>
<feature type="transmembrane region" description="Helical" evidence="7">
    <location>
        <begin position="57"/>
        <end position="76"/>
    </location>
</feature>
<dbReference type="InterPro" id="IPR005828">
    <property type="entry name" value="MFS_sugar_transport-like"/>
</dbReference>
<keyword evidence="3" id="KW-0813">Transport</keyword>
<dbReference type="InterPro" id="IPR036259">
    <property type="entry name" value="MFS_trans_sf"/>
</dbReference>
<dbReference type="Proteomes" id="UP000053237">
    <property type="component" value="Unassembled WGS sequence"/>
</dbReference>
<feature type="transmembrane region" description="Helical" evidence="7">
    <location>
        <begin position="294"/>
        <end position="322"/>
    </location>
</feature>
<gene>
    <name evidence="9" type="ORF">BN9_022330</name>
</gene>
<dbReference type="PANTHER" id="PTHR48020:SF12">
    <property type="entry name" value="PROTON MYO-INOSITOL COTRANSPORTER"/>
    <property type="match status" value="1"/>
</dbReference>
<feature type="transmembrane region" description="Helical" evidence="7">
    <location>
        <begin position="334"/>
        <end position="353"/>
    </location>
</feature>
<keyword evidence="5 7" id="KW-1133">Transmembrane helix</keyword>
<evidence type="ECO:0000313" key="9">
    <source>
        <dbReference type="EMBL" id="CCI41449.1"/>
    </source>
</evidence>
<comment type="similarity">
    <text evidence="2">Belongs to the major facilitator superfamily. Sugar transporter (TC 2.A.1.1) family.</text>
</comment>